<dbReference type="Proteomes" id="UP001157938">
    <property type="component" value="Unassembled WGS sequence"/>
</dbReference>
<reference evidence="2 4" key="1">
    <citation type="submission" date="2021-11" db="EMBL/GenBank/DDBJ databases">
        <authorList>
            <person name="Islam A."/>
            <person name="Islam S."/>
            <person name="Flora M.S."/>
            <person name="Rahman M."/>
            <person name="Ziaur R.M."/>
            <person name="Epstein J.H."/>
            <person name="Hassan M."/>
            <person name="Klassen M."/>
            <person name="Woodard K."/>
            <person name="Webb A."/>
            <person name="Webby R.J."/>
            <person name="El Zowalaty M.E."/>
        </authorList>
    </citation>
    <scope>NUCLEOTIDE SEQUENCE [LARGE SCALE GENOMIC DNA]</scope>
    <source>
        <strain evidence="2">Pf1</strain>
    </source>
</reference>
<comment type="caution">
    <text evidence="3">The sequence shown here is derived from an EMBL/GenBank/DDBJ whole genome shotgun (WGS) entry which is preliminary data.</text>
</comment>
<evidence type="ECO:0000313" key="5">
    <source>
        <dbReference type="Proteomes" id="UP001159659"/>
    </source>
</evidence>
<keyword evidence="4" id="KW-1185">Reference proteome</keyword>
<evidence type="ECO:0008006" key="6">
    <source>
        <dbReference type="Google" id="ProtNLM"/>
    </source>
</evidence>
<name>A0AAV0UZN0_9STRA</name>
<gene>
    <name evidence="2" type="ORF">PFR001_LOCUS486</name>
    <name evidence="3" type="ORF">PFR002_LOCUS9482</name>
</gene>
<evidence type="ECO:0000256" key="1">
    <source>
        <dbReference type="SAM" id="MobiDB-lite"/>
    </source>
</evidence>
<dbReference type="AlphaFoldDB" id="A0AAV0UZN0"/>
<evidence type="ECO:0000313" key="3">
    <source>
        <dbReference type="EMBL" id="CAI5741130.1"/>
    </source>
</evidence>
<organism evidence="3 5">
    <name type="scientific">Peronospora farinosa</name>
    <dbReference type="NCBI Taxonomy" id="134698"/>
    <lineage>
        <taxon>Eukaryota</taxon>
        <taxon>Sar</taxon>
        <taxon>Stramenopiles</taxon>
        <taxon>Oomycota</taxon>
        <taxon>Peronosporomycetes</taxon>
        <taxon>Peronosporales</taxon>
        <taxon>Peronosporaceae</taxon>
        <taxon>Peronospora</taxon>
    </lineage>
</organism>
<dbReference type="EMBL" id="CANTFK010000994">
    <property type="protein sequence ID" value="CAI5741130.1"/>
    <property type="molecule type" value="Genomic_DNA"/>
</dbReference>
<evidence type="ECO:0000313" key="2">
    <source>
        <dbReference type="EMBL" id="CAH0484745.1"/>
    </source>
</evidence>
<protein>
    <recommendedName>
        <fullName evidence="6">BZIP domain-containing protein</fullName>
    </recommendedName>
</protein>
<reference evidence="3" key="2">
    <citation type="submission" date="2022-12" db="EMBL/GenBank/DDBJ databases">
        <authorList>
            <person name="Webb A."/>
        </authorList>
    </citation>
    <scope>NUCLEOTIDE SEQUENCE</scope>
    <source>
        <strain evidence="3">Pf2</strain>
    </source>
</reference>
<evidence type="ECO:0000313" key="4">
    <source>
        <dbReference type="Proteomes" id="UP001157938"/>
    </source>
</evidence>
<sequence>MSGRPYARNPYAPYTGPRDLEAILPHTFRLEVPMCVRNAKQEAIRRAIRRRCIQKNWRKLISIRHCRRRGEGTAEKDVKESRNETKQAQQTNNLEEERDTVDAAKKQLQTLELKLQELTDLKHVKFQLLKDILVEEARSKTTGGGATASVTIAKEATCGRLEA</sequence>
<feature type="compositionally biased region" description="Basic and acidic residues" evidence="1">
    <location>
        <begin position="69"/>
        <end position="85"/>
    </location>
</feature>
<proteinExistence type="predicted"/>
<dbReference type="Proteomes" id="UP001159659">
    <property type="component" value="Unassembled WGS sequence"/>
</dbReference>
<dbReference type="EMBL" id="CAKLBC010000086">
    <property type="protein sequence ID" value="CAH0484745.1"/>
    <property type="molecule type" value="Genomic_DNA"/>
</dbReference>
<feature type="region of interest" description="Disordered" evidence="1">
    <location>
        <begin position="69"/>
        <end position="100"/>
    </location>
</feature>
<accession>A0AAV0UZN0</accession>